<feature type="signal peptide" evidence="1">
    <location>
        <begin position="1"/>
        <end position="21"/>
    </location>
</feature>
<protein>
    <submittedName>
        <fullName evidence="2">Uncharacterized protein</fullName>
    </submittedName>
</protein>
<evidence type="ECO:0000313" key="2">
    <source>
        <dbReference type="EMBL" id="QBZ83041.1"/>
    </source>
</evidence>
<evidence type="ECO:0000313" key="3">
    <source>
        <dbReference type="Proteomes" id="UP000296201"/>
    </source>
</evidence>
<dbReference type="AlphaFoldDB" id="A0A4P7NYZ9"/>
<accession>A0A4P7NYZ9</accession>
<dbReference type="EMBL" id="CP032096">
    <property type="protein sequence ID" value="QBZ83041.1"/>
    <property type="molecule type" value="Genomic_DNA"/>
</dbReference>
<reference evidence="2 3" key="1">
    <citation type="submission" date="2018-08" db="EMBL/GenBank/DDBJ databases">
        <title>Horizontal acquisition of hydrogen conversion ability and other habitat adaptations in Hydrogenovibrio crunogenus strains.</title>
        <authorList>
            <person name="Gonnella G."/>
            <person name="Adam N."/>
            <person name="Perner M."/>
        </authorList>
    </citation>
    <scope>NUCLEOTIDE SEQUENCE [LARGE SCALE GENOMIC DNA]</scope>
    <source>
        <strain evidence="2 3">SP-41</strain>
    </source>
</reference>
<dbReference type="OrthoDB" id="7060424at2"/>
<keyword evidence="3" id="KW-1185">Reference proteome</keyword>
<proteinExistence type="predicted"/>
<sequence precursor="true">MKPVKVIALLFSLLVSFQANAVPEIPNPQLNDIAMVQPHPMYGAVIFYNPIICQQIGPACGFFRAHEYGHVVHHHQLMPPGAFAAAREAEADCWAASNGIPQEILAAYYLFVNGGSSSNFPVYGSPQQRANRVRQCAIQAGKWIGP</sequence>
<evidence type="ECO:0000256" key="1">
    <source>
        <dbReference type="SAM" id="SignalP"/>
    </source>
</evidence>
<keyword evidence="1" id="KW-0732">Signal</keyword>
<gene>
    <name evidence="2" type="ORF">GHNINEIG_01082</name>
</gene>
<dbReference type="Proteomes" id="UP000296201">
    <property type="component" value="Chromosome"/>
</dbReference>
<organism evidence="2 3">
    <name type="scientific">Hydrogenovibrio crunogenus</name>
    <dbReference type="NCBI Taxonomy" id="39765"/>
    <lineage>
        <taxon>Bacteria</taxon>
        <taxon>Pseudomonadati</taxon>
        <taxon>Pseudomonadota</taxon>
        <taxon>Gammaproteobacteria</taxon>
        <taxon>Thiotrichales</taxon>
        <taxon>Piscirickettsiaceae</taxon>
        <taxon>Hydrogenovibrio</taxon>
    </lineage>
</organism>
<feature type="chain" id="PRO_5020231443" evidence="1">
    <location>
        <begin position="22"/>
        <end position="146"/>
    </location>
</feature>
<name>A0A4P7NYZ9_9GAMM</name>
<dbReference type="RefSeq" id="WP_135795698.1">
    <property type="nucleotide sequence ID" value="NZ_CP032096.1"/>
</dbReference>